<evidence type="ECO:0000313" key="1">
    <source>
        <dbReference type="EMBL" id="RNM14021.1"/>
    </source>
</evidence>
<dbReference type="RefSeq" id="WP_123223429.1">
    <property type="nucleotide sequence ID" value="NZ_RJSF01000040.1"/>
</dbReference>
<organism evidence="1 2">
    <name type="scientific">Nocardioides pocheonensis</name>
    <dbReference type="NCBI Taxonomy" id="661485"/>
    <lineage>
        <taxon>Bacteria</taxon>
        <taxon>Bacillati</taxon>
        <taxon>Actinomycetota</taxon>
        <taxon>Actinomycetes</taxon>
        <taxon>Propionibacteriales</taxon>
        <taxon>Nocardioidaceae</taxon>
        <taxon>Nocardioides</taxon>
    </lineage>
</organism>
<evidence type="ECO:0000313" key="2">
    <source>
        <dbReference type="Proteomes" id="UP000279994"/>
    </source>
</evidence>
<accession>A0A3N0GNR1</accession>
<dbReference type="EMBL" id="RJSF01000040">
    <property type="protein sequence ID" value="RNM14021.1"/>
    <property type="molecule type" value="Genomic_DNA"/>
</dbReference>
<sequence>MSTVRPDELVLQIVRDLETEHEFVLRVPARPLQGVIDVKWAIKTAAQVLGRPVEAFERRADGHVILVASLT</sequence>
<reference evidence="1 2" key="1">
    <citation type="submission" date="2018-11" db="EMBL/GenBank/DDBJ databases">
        <authorList>
            <person name="Li F."/>
        </authorList>
    </citation>
    <scope>NUCLEOTIDE SEQUENCE [LARGE SCALE GENOMIC DNA]</scope>
    <source>
        <strain evidence="1 2">Gsoil 818</strain>
    </source>
</reference>
<dbReference type="Proteomes" id="UP000279994">
    <property type="component" value="Unassembled WGS sequence"/>
</dbReference>
<protein>
    <submittedName>
        <fullName evidence="1">Uncharacterized protein</fullName>
    </submittedName>
</protein>
<gene>
    <name evidence="1" type="ORF">EFL26_13870</name>
</gene>
<keyword evidence="2" id="KW-1185">Reference proteome</keyword>
<comment type="caution">
    <text evidence="1">The sequence shown here is derived from an EMBL/GenBank/DDBJ whole genome shotgun (WGS) entry which is preliminary data.</text>
</comment>
<proteinExistence type="predicted"/>
<name>A0A3N0GNR1_9ACTN</name>
<dbReference type="AlphaFoldDB" id="A0A3N0GNR1"/>